<evidence type="ECO:0000313" key="1">
    <source>
        <dbReference type="EMBL" id="KAL1265132.1"/>
    </source>
</evidence>
<dbReference type="PANTHER" id="PTHR46169">
    <property type="entry name" value="DNA REPLICATION-RELATED ELEMENT FACTOR, ISOFORM A"/>
    <property type="match status" value="1"/>
</dbReference>
<accession>A0ABR3MJ68</accession>
<dbReference type="InterPro" id="IPR052717">
    <property type="entry name" value="Vacuolar_transposase_reg"/>
</dbReference>
<evidence type="ECO:0000313" key="2">
    <source>
        <dbReference type="Proteomes" id="UP001558613"/>
    </source>
</evidence>
<organism evidence="1 2">
    <name type="scientific">Cirrhinus molitorella</name>
    <name type="common">mud carp</name>
    <dbReference type="NCBI Taxonomy" id="172907"/>
    <lineage>
        <taxon>Eukaryota</taxon>
        <taxon>Metazoa</taxon>
        <taxon>Chordata</taxon>
        <taxon>Craniata</taxon>
        <taxon>Vertebrata</taxon>
        <taxon>Euteleostomi</taxon>
        <taxon>Actinopterygii</taxon>
        <taxon>Neopterygii</taxon>
        <taxon>Teleostei</taxon>
        <taxon>Ostariophysi</taxon>
        <taxon>Cypriniformes</taxon>
        <taxon>Cyprinidae</taxon>
        <taxon>Labeoninae</taxon>
        <taxon>Labeonini</taxon>
        <taxon>Cirrhinus</taxon>
    </lineage>
</organism>
<dbReference type="Proteomes" id="UP001558613">
    <property type="component" value="Unassembled WGS sequence"/>
</dbReference>
<reference evidence="1 2" key="1">
    <citation type="submission" date="2023-09" db="EMBL/GenBank/DDBJ databases">
        <authorList>
            <person name="Wang M."/>
        </authorList>
    </citation>
    <scope>NUCLEOTIDE SEQUENCE [LARGE SCALE GENOMIC DNA]</scope>
    <source>
        <strain evidence="1">GT-2023</strain>
        <tissue evidence="1">Liver</tissue>
    </source>
</reference>
<proteinExistence type="predicted"/>
<protein>
    <submittedName>
        <fullName evidence="1">Uncharacterized protein</fullName>
    </submittedName>
</protein>
<dbReference type="InterPro" id="IPR012337">
    <property type="entry name" value="RNaseH-like_sf"/>
</dbReference>
<gene>
    <name evidence="1" type="ORF">QQF64_003159</name>
</gene>
<dbReference type="EMBL" id="JAYMGO010000011">
    <property type="protein sequence ID" value="KAL1265132.1"/>
    <property type="molecule type" value="Genomic_DNA"/>
</dbReference>
<sequence length="176" mass="20320">MPRVESATRACRHLVQAFSQSWKRKCELQKKQAELNIPEHSLKHDVITRWGSTSEMISRFLEQQQAICGVLAGDRSTWHLMPKDTDIMVLEKLSQLLCPLHDFTDVLASEKQVTPSSLKPVLEHINNEILQDQEEDCTLTKQMKSVIREDLLMQLRYAELMKNVLNISSFVDPSFK</sequence>
<dbReference type="SUPFAM" id="SSF53098">
    <property type="entry name" value="Ribonuclease H-like"/>
    <property type="match status" value="1"/>
</dbReference>
<dbReference type="PANTHER" id="PTHR46169:SF25">
    <property type="entry name" value="ZINC FINGER BED DOMAIN-CONTAINING PROTEIN 1-LIKE-RELATED"/>
    <property type="match status" value="1"/>
</dbReference>
<name>A0ABR3MJ68_9TELE</name>
<comment type="caution">
    <text evidence="1">The sequence shown here is derived from an EMBL/GenBank/DDBJ whole genome shotgun (WGS) entry which is preliminary data.</text>
</comment>
<keyword evidence="2" id="KW-1185">Reference proteome</keyword>